<accession>A0A109IKU6</accession>
<keyword evidence="2" id="KW-1185">Reference proteome</keyword>
<organism evidence="1 2">
    <name type="scientific">Micromonospora rifamycinica</name>
    <dbReference type="NCBI Taxonomy" id="291594"/>
    <lineage>
        <taxon>Bacteria</taxon>
        <taxon>Bacillati</taxon>
        <taxon>Actinomycetota</taxon>
        <taxon>Actinomycetes</taxon>
        <taxon>Micromonosporales</taxon>
        <taxon>Micromonosporaceae</taxon>
        <taxon>Micromonospora</taxon>
    </lineage>
</organism>
<evidence type="ECO:0000313" key="1">
    <source>
        <dbReference type="EMBL" id="SCG52451.1"/>
    </source>
</evidence>
<reference evidence="2" key="1">
    <citation type="submission" date="2016-06" db="EMBL/GenBank/DDBJ databases">
        <authorList>
            <person name="Varghese N."/>
            <person name="Submissions Spin"/>
        </authorList>
    </citation>
    <scope>NUCLEOTIDE SEQUENCE [LARGE SCALE GENOMIC DNA]</scope>
    <source>
        <strain evidence="2">DSM 44983</strain>
    </source>
</reference>
<dbReference type="Gene3D" id="3.30.530.20">
    <property type="match status" value="1"/>
</dbReference>
<dbReference type="Proteomes" id="UP000198226">
    <property type="component" value="Chromosome I"/>
</dbReference>
<evidence type="ECO:0000313" key="2">
    <source>
        <dbReference type="Proteomes" id="UP000198226"/>
    </source>
</evidence>
<dbReference type="OrthoDB" id="191189at2"/>
<dbReference type="SUPFAM" id="SSF55961">
    <property type="entry name" value="Bet v1-like"/>
    <property type="match status" value="1"/>
</dbReference>
<dbReference type="RefSeq" id="WP_067307477.1">
    <property type="nucleotide sequence ID" value="NZ_LRMV01000052.1"/>
</dbReference>
<sequence length="140" mass="15863">MRFETTTEIDADIDTVWAVQTDVERWPEWNASVRTARRGEAGPLALGATARLEQPRLRPTYWRVTAFDPPRCFVWESTSPGVRSRGEHRIVPLPDGRVRVELVLVLTGPLAGLTGWLGGRLVRRYLRLEADGLRRRCEAG</sequence>
<dbReference type="AlphaFoldDB" id="A0A109IKU6"/>
<dbReference type="CDD" id="cd08862">
    <property type="entry name" value="SRPBCC_Smu440-like"/>
    <property type="match status" value="1"/>
</dbReference>
<protein>
    <submittedName>
        <fullName evidence="1">Polyketide cyclase / dehydrase and lipid transport</fullName>
    </submittedName>
</protein>
<dbReference type="InterPro" id="IPR019587">
    <property type="entry name" value="Polyketide_cyclase/dehydratase"/>
</dbReference>
<dbReference type="EMBL" id="LT607752">
    <property type="protein sequence ID" value="SCG52451.1"/>
    <property type="molecule type" value="Genomic_DNA"/>
</dbReference>
<gene>
    <name evidence="1" type="ORF">GA0070623_2041</name>
</gene>
<proteinExistence type="predicted"/>
<dbReference type="InterPro" id="IPR023393">
    <property type="entry name" value="START-like_dom_sf"/>
</dbReference>
<dbReference type="Pfam" id="PF10604">
    <property type="entry name" value="Polyketide_cyc2"/>
    <property type="match status" value="1"/>
</dbReference>
<name>A0A109IKU6_9ACTN</name>